<keyword evidence="3" id="KW-0472">Membrane</keyword>
<sequence length="582" mass="63711">MCSRHTKYNRATENSLEVILNFDRSQLANGGPSQDRFYRLSSSSSYKRPQGPGEVLKVEDVTDPTPYNIPAKASLSCIIYSATNQNGTLVPASACVLWTYTVKEFSTQLNRQSKAKAPAVLWTHGTSGAYADSAPSAHRSLFYGELVPFTLAQAGYAVIAPDYAGLGVQTSWDGSFIPHQYKGSRSRKIALNLRWSPFCQSRHTKTPPSHLPSGQPFAVTLDASIYTLHYLGILLSRKFYVISMATVLVTGGSGYVASHLILKLLQEGYTVKTTIRSLSKEKKVRSALQKAGAVHLNRLSFHPADLTQDKGWAEAIQGCSYVHHVASPFPGQAPKDENELIIPAKEGTIRVLKAAREAHVKRLIFTSSFATIGYGDGDKREAYTEKDWSVLDGLPAYHKSKTLAEQAAWDFIESEGGDLELSVVNPVGIFGPVMSKSISSSIDLIKKLMDGSVAKCPRTYFNIVDVRDLADLHVRAMLDPAAKHQRFIASSDGKPLALIDVARIISQGRPNEALKVPIGEMSSWVVRFAALFSPAARQVVPFLGVIRLLDNGKAKRVLGWTPRAVEDTILDTVDSLVEYSIV</sequence>
<dbReference type="PANTHER" id="PTHR10366">
    <property type="entry name" value="NAD DEPENDENT EPIMERASE/DEHYDRATASE"/>
    <property type="match status" value="1"/>
</dbReference>
<name>A0A2P4ZCS1_9HYPO</name>
<comment type="caution">
    <text evidence="5">The sequence shown here is derived from an EMBL/GenBank/DDBJ whole genome shotgun (WGS) entry which is preliminary data.</text>
</comment>
<keyword evidence="3" id="KW-0812">Transmembrane</keyword>
<dbReference type="Pfam" id="PF01370">
    <property type="entry name" value="Epimerase"/>
    <property type="match status" value="1"/>
</dbReference>
<dbReference type="Proteomes" id="UP000054821">
    <property type="component" value="Unassembled WGS sequence"/>
</dbReference>
<proteinExistence type="inferred from homology"/>
<dbReference type="RefSeq" id="XP_018659413.1">
    <property type="nucleotide sequence ID" value="XM_018807426.1"/>
</dbReference>
<dbReference type="GO" id="GO:0016616">
    <property type="term" value="F:oxidoreductase activity, acting on the CH-OH group of donors, NAD or NADP as acceptor"/>
    <property type="evidence" value="ECO:0007669"/>
    <property type="project" value="TreeGrafter"/>
</dbReference>
<dbReference type="STRING" id="398673.A0A2P4ZCS1"/>
<dbReference type="InterPro" id="IPR050425">
    <property type="entry name" value="NAD(P)_dehydrat-like"/>
</dbReference>
<dbReference type="AlphaFoldDB" id="A0A2P4ZCS1"/>
<organism evidence="5 6">
    <name type="scientific">Trichoderma gamsii</name>
    <dbReference type="NCBI Taxonomy" id="398673"/>
    <lineage>
        <taxon>Eukaryota</taxon>
        <taxon>Fungi</taxon>
        <taxon>Dikarya</taxon>
        <taxon>Ascomycota</taxon>
        <taxon>Pezizomycotina</taxon>
        <taxon>Sordariomycetes</taxon>
        <taxon>Hypocreomycetidae</taxon>
        <taxon>Hypocreales</taxon>
        <taxon>Hypocreaceae</taxon>
        <taxon>Trichoderma</taxon>
    </lineage>
</organism>
<evidence type="ECO:0000256" key="2">
    <source>
        <dbReference type="ARBA" id="ARBA00023445"/>
    </source>
</evidence>
<comment type="similarity">
    <text evidence="2">Belongs to the NAD(P)-dependent epimerase/dehydratase family. Dihydroflavonol-4-reductase subfamily.</text>
</comment>
<dbReference type="PANTHER" id="PTHR10366:SF564">
    <property type="entry name" value="STEROL-4-ALPHA-CARBOXYLATE 3-DEHYDROGENASE, DECARBOXYLATING"/>
    <property type="match status" value="1"/>
</dbReference>
<dbReference type="InterPro" id="IPR036291">
    <property type="entry name" value="NAD(P)-bd_dom_sf"/>
</dbReference>
<feature type="transmembrane region" description="Helical" evidence="3">
    <location>
        <begin position="239"/>
        <end position="262"/>
    </location>
</feature>
<accession>A0A2P4ZCS1</accession>
<keyword evidence="3" id="KW-1133">Transmembrane helix</keyword>
<dbReference type="SUPFAM" id="SSF51735">
    <property type="entry name" value="NAD(P)-binding Rossmann-fold domains"/>
    <property type="match status" value="1"/>
</dbReference>
<evidence type="ECO:0000256" key="3">
    <source>
        <dbReference type="SAM" id="Phobius"/>
    </source>
</evidence>
<dbReference type="GeneID" id="29987509"/>
<dbReference type="Gene3D" id="3.40.50.720">
    <property type="entry name" value="NAD(P)-binding Rossmann-like Domain"/>
    <property type="match status" value="1"/>
</dbReference>
<dbReference type="SUPFAM" id="SSF53474">
    <property type="entry name" value="alpha/beta-Hydrolases"/>
    <property type="match status" value="1"/>
</dbReference>
<evidence type="ECO:0000256" key="1">
    <source>
        <dbReference type="ARBA" id="ARBA00023002"/>
    </source>
</evidence>
<evidence type="ECO:0000313" key="5">
    <source>
        <dbReference type="EMBL" id="PON22094.1"/>
    </source>
</evidence>
<keyword evidence="1" id="KW-0560">Oxidoreductase</keyword>
<dbReference type="InterPro" id="IPR029058">
    <property type="entry name" value="AB_hydrolase_fold"/>
</dbReference>
<evidence type="ECO:0000259" key="4">
    <source>
        <dbReference type="Pfam" id="PF01370"/>
    </source>
</evidence>
<gene>
    <name evidence="5" type="ORF">TGAM01_v208968</name>
</gene>
<dbReference type="InterPro" id="IPR001509">
    <property type="entry name" value="Epimerase_deHydtase"/>
</dbReference>
<evidence type="ECO:0000313" key="6">
    <source>
        <dbReference type="Proteomes" id="UP000054821"/>
    </source>
</evidence>
<dbReference type="CDD" id="cd05227">
    <property type="entry name" value="AR_SDR_e"/>
    <property type="match status" value="1"/>
</dbReference>
<dbReference type="Gene3D" id="3.40.50.1820">
    <property type="entry name" value="alpha/beta hydrolase"/>
    <property type="match status" value="1"/>
</dbReference>
<reference evidence="5 6" key="1">
    <citation type="journal article" date="2016" name="Genome Announc.">
        <title>Draft Whole-Genome Sequence of Trichoderma gamsii T6085, a Promising Biocontrol Agent of Fusarium Head Blight on Wheat.</title>
        <authorList>
            <person name="Baroncelli R."/>
            <person name="Zapparata A."/>
            <person name="Piaggeschi G."/>
            <person name="Sarrocco S."/>
            <person name="Vannacci G."/>
        </authorList>
    </citation>
    <scope>NUCLEOTIDE SEQUENCE [LARGE SCALE GENOMIC DNA]</scope>
    <source>
        <strain evidence="5 6">T6085</strain>
    </source>
</reference>
<protein>
    <submittedName>
        <fullName evidence="5">Dihydroflavonol-4-reductase</fullName>
    </submittedName>
</protein>
<dbReference type="EMBL" id="JPDN02000041">
    <property type="protein sequence ID" value="PON22094.1"/>
    <property type="molecule type" value="Genomic_DNA"/>
</dbReference>
<keyword evidence="6" id="KW-1185">Reference proteome</keyword>
<dbReference type="FunFam" id="3.40.50.720:FF:000336">
    <property type="entry name" value="Aldehyde reductase"/>
    <property type="match status" value="1"/>
</dbReference>
<feature type="domain" description="NAD-dependent epimerase/dehydratase" evidence="4">
    <location>
        <begin position="247"/>
        <end position="483"/>
    </location>
</feature>